<accession>A0A4Y1ZTX0</accession>
<keyword evidence="1" id="KW-0812">Transmembrane</keyword>
<evidence type="ECO:0000313" key="2">
    <source>
        <dbReference type="EMBL" id="GBL68010.1"/>
    </source>
</evidence>
<feature type="transmembrane region" description="Helical" evidence="1">
    <location>
        <begin position="80"/>
        <end position="103"/>
    </location>
</feature>
<comment type="caution">
    <text evidence="2">The sequence shown here is derived from an EMBL/GenBank/DDBJ whole genome shotgun (WGS) entry which is preliminary data.</text>
</comment>
<dbReference type="AlphaFoldDB" id="A0A4Y1ZTX0"/>
<keyword evidence="1" id="KW-1133">Transmembrane helix</keyword>
<name>A0A4Y1ZTX0_ARAVE</name>
<proteinExistence type="predicted"/>
<dbReference type="EMBL" id="BGPR01153505">
    <property type="protein sequence ID" value="GBL68010.1"/>
    <property type="molecule type" value="Genomic_DNA"/>
</dbReference>
<organism evidence="2 3">
    <name type="scientific">Araneus ventricosus</name>
    <name type="common">Orbweaver spider</name>
    <name type="synonym">Epeira ventricosa</name>
    <dbReference type="NCBI Taxonomy" id="182803"/>
    <lineage>
        <taxon>Eukaryota</taxon>
        <taxon>Metazoa</taxon>
        <taxon>Ecdysozoa</taxon>
        <taxon>Arthropoda</taxon>
        <taxon>Chelicerata</taxon>
        <taxon>Arachnida</taxon>
        <taxon>Araneae</taxon>
        <taxon>Araneomorphae</taxon>
        <taxon>Entelegynae</taxon>
        <taxon>Araneoidea</taxon>
        <taxon>Araneidae</taxon>
        <taxon>Araneus</taxon>
    </lineage>
</organism>
<keyword evidence="3" id="KW-1185">Reference proteome</keyword>
<sequence length="111" mass="12884">MPKRKRGITGDAASKRKAIRKRERRVVEIEEERSRRLSTMALYGFQLRIAVLFSSALLSWPRCALSDNRLFLCSSVLRPSLLPTLLPCLVIKLFLFFCFFDLLSCHRLCHV</sequence>
<keyword evidence="1" id="KW-0472">Membrane</keyword>
<evidence type="ECO:0000313" key="3">
    <source>
        <dbReference type="Proteomes" id="UP000499080"/>
    </source>
</evidence>
<reference evidence="2 3" key="1">
    <citation type="journal article" date="2019" name="Sci. Rep.">
        <title>Orb-weaving spider Araneus ventricosus genome elucidates the spidroin gene catalogue.</title>
        <authorList>
            <person name="Kono N."/>
            <person name="Nakamura H."/>
            <person name="Ohtoshi R."/>
            <person name="Moran D.A.P."/>
            <person name="Shinohara A."/>
            <person name="Yoshida Y."/>
            <person name="Fujiwara M."/>
            <person name="Mori M."/>
            <person name="Tomita M."/>
            <person name="Arakawa K."/>
        </authorList>
    </citation>
    <scope>NUCLEOTIDE SEQUENCE [LARGE SCALE GENOMIC DNA]</scope>
</reference>
<dbReference type="Proteomes" id="UP000499080">
    <property type="component" value="Unassembled WGS sequence"/>
</dbReference>
<evidence type="ECO:0000256" key="1">
    <source>
        <dbReference type="SAM" id="Phobius"/>
    </source>
</evidence>
<feature type="transmembrane region" description="Helical" evidence="1">
    <location>
        <begin position="40"/>
        <end position="60"/>
    </location>
</feature>
<gene>
    <name evidence="2" type="ORF">AVEN_250448_1</name>
</gene>
<protein>
    <recommendedName>
        <fullName evidence="4">Transmembrane protein</fullName>
    </recommendedName>
</protein>
<evidence type="ECO:0008006" key="4">
    <source>
        <dbReference type="Google" id="ProtNLM"/>
    </source>
</evidence>